<dbReference type="VEuPathDB" id="FungiDB:ASPWEDRAFT_115539"/>
<accession>A0A1L9REX3</accession>
<dbReference type="SUPFAM" id="SSF51905">
    <property type="entry name" value="FAD/NAD(P)-binding domain"/>
    <property type="match status" value="1"/>
</dbReference>
<evidence type="ECO:0000256" key="3">
    <source>
        <dbReference type="RuleBase" id="RU003968"/>
    </source>
</evidence>
<keyword evidence="2 3" id="KW-0274">FAD</keyword>
<evidence type="ECO:0000313" key="7">
    <source>
        <dbReference type="Proteomes" id="UP000184383"/>
    </source>
</evidence>
<dbReference type="Proteomes" id="UP000184383">
    <property type="component" value="Unassembled WGS sequence"/>
</dbReference>
<dbReference type="GeneID" id="63744437"/>
<dbReference type="InterPro" id="IPR000172">
    <property type="entry name" value="GMC_OxRdtase_N"/>
</dbReference>
<evidence type="ECO:0000256" key="1">
    <source>
        <dbReference type="ARBA" id="ARBA00010790"/>
    </source>
</evidence>
<dbReference type="Pfam" id="PF05199">
    <property type="entry name" value="GMC_oxred_C"/>
    <property type="match status" value="1"/>
</dbReference>
<dbReference type="Pfam" id="PF00732">
    <property type="entry name" value="GMC_oxred_N"/>
    <property type="match status" value="1"/>
</dbReference>
<dbReference type="OrthoDB" id="269227at2759"/>
<feature type="domain" description="Glucose-methanol-choline oxidoreductase N-terminal" evidence="5">
    <location>
        <begin position="286"/>
        <end position="300"/>
    </location>
</feature>
<dbReference type="PROSITE" id="PS00624">
    <property type="entry name" value="GMC_OXRED_2"/>
    <property type="match status" value="1"/>
</dbReference>
<keyword evidence="7" id="KW-1185">Reference proteome</keyword>
<proteinExistence type="inferred from homology"/>
<dbReference type="PANTHER" id="PTHR11552">
    <property type="entry name" value="GLUCOSE-METHANOL-CHOLINE GMC OXIDOREDUCTASE"/>
    <property type="match status" value="1"/>
</dbReference>
<evidence type="ECO:0000313" key="6">
    <source>
        <dbReference type="EMBL" id="OJJ33479.1"/>
    </source>
</evidence>
<feature type="binding site" evidence="2">
    <location>
        <position position="248"/>
    </location>
    <ligand>
        <name>FAD</name>
        <dbReference type="ChEBI" id="CHEBI:57692"/>
    </ligand>
</feature>
<reference evidence="7" key="1">
    <citation type="journal article" date="2017" name="Genome Biol.">
        <title>Comparative genomics reveals high biological diversity and specific adaptations in the industrially and medically important fungal genus Aspergillus.</title>
        <authorList>
            <person name="de Vries R.P."/>
            <person name="Riley R."/>
            <person name="Wiebenga A."/>
            <person name="Aguilar-Osorio G."/>
            <person name="Amillis S."/>
            <person name="Uchima C.A."/>
            <person name="Anderluh G."/>
            <person name="Asadollahi M."/>
            <person name="Askin M."/>
            <person name="Barry K."/>
            <person name="Battaglia E."/>
            <person name="Bayram O."/>
            <person name="Benocci T."/>
            <person name="Braus-Stromeyer S.A."/>
            <person name="Caldana C."/>
            <person name="Canovas D."/>
            <person name="Cerqueira G.C."/>
            <person name="Chen F."/>
            <person name="Chen W."/>
            <person name="Choi C."/>
            <person name="Clum A."/>
            <person name="Dos Santos R.A."/>
            <person name="Damasio A.R."/>
            <person name="Diallinas G."/>
            <person name="Emri T."/>
            <person name="Fekete E."/>
            <person name="Flipphi M."/>
            <person name="Freyberg S."/>
            <person name="Gallo A."/>
            <person name="Gournas C."/>
            <person name="Habgood R."/>
            <person name="Hainaut M."/>
            <person name="Harispe M.L."/>
            <person name="Henrissat B."/>
            <person name="Hilden K.S."/>
            <person name="Hope R."/>
            <person name="Hossain A."/>
            <person name="Karabika E."/>
            <person name="Karaffa L."/>
            <person name="Karanyi Z."/>
            <person name="Krasevec N."/>
            <person name="Kuo A."/>
            <person name="Kusch H."/>
            <person name="LaButti K."/>
            <person name="Lagendijk E.L."/>
            <person name="Lapidus A."/>
            <person name="Levasseur A."/>
            <person name="Lindquist E."/>
            <person name="Lipzen A."/>
            <person name="Logrieco A.F."/>
            <person name="MacCabe A."/>
            <person name="Maekelae M.R."/>
            <person name="Malavazi I."/>
            <person name="Melin P."/>
            <person name="Meyer V."/>
            <person name="Mielnichuk N."/>
            <person name="Miskei M."/>
            <person name="Molnar A.P."/>
            <person name="Mule G."/>
            <person name="Ngan C.Y."/>
            <person name="Orejas M."/>
            <person name="Orosz E."/>
            <person name="Ouedraogo J.P."/>
            <person name="Overkamp K.M."/>
            <person name="Park H.-S."/>
            <person name="Perrone G."/>
            <person name="Piumi F."/>
            <person name="Punt P.J."/>
            <person name="Ram A.F."/>
            <person name="Ramon A."/>
            <person name="Rauscher S."/>
            <person name="Record E."/>
            <person name="Riano-Pachon D.M."/>
            <person name="Robert V."/>
            <person name="Roehrig J."/>
            <person name="Ruller R."/>
            <person name="Salamov A."/>
            <person name="Salih N.S."/>
            <person name="Samson R.A."/>
            <person name="Sandor E."/>
            <person name="Sanguinetti M."/>
            <person name="Schuetze T."/>
            <person name="Sepcic K."/>
            <person name="Shelest E."/>
            <person name="Sherlock G."/>
            <person name="Sophianopoulou V."/>
            <person name="Squina F.M."/>
            <person name="Sun H."/>
            <person name="Susca A."/>
            <person name="Todd R.B."/>
            <person name="Tsang A."/>
            <person name="Unkles S.E."/>
            <person name="van de Wiele N."/>
            <person name="van Rossen-Uffink D."/>
            <person name="Oliveira J.V."/>
            <person name="Vesth T.C."/>
            <person name="Visser J."/>
            <person name="Yu J.-H."/>
            <person name="Zhou M."/>
            <person name="Andersen M.R."/>
            <person name="Archer D.B."/>
            <person name="Baker S.E."/>
            <person name="Benoit I."/>
            <person name="Brakhage A.A."/>
            <person name="Braus G.H."/>
            <person name="Fischer R."/>
            <person name="Frisvad J.C."/>
            <person name="Goldman G.H."/>
            <person name="Houbraken J."/>
            <person name="Oakley B."/>
            <person name="Pocsi I."/>
            <person name="Scazzocchio C."/>
            <person name="Seiboth B."/>
            <person name="vanKuyk P.A."/>
            <person name="Wortman J."/>
            <person name="Dyer P.S."/>
            <person name="Grigoriev I.V."/>
        </authorList>
    </citation>
    <scope>NUCLEOTIDE SEQUENCE [LARGE SCALE GENOMIC DNA]</scope>
    <source>
        <strain evidence="7">DTO 134E9</strain>
    </source>
</reference>
<evidence type="ECO:0000259" key="5">
    <source>
        <dbReference type="PROSITE" id="PS00624"/>
    </source>
</evidence>
<dbReference type="PANTHER" id="PTHR11552:SF210">
    <property type="entry name" value="GLUCOSE-METHANOL-CHOLINE OXIDOREDUCTASE N-TERMINAL DOMAIN-CONTAINING PROTEIN-RELATED"/>
    <property type="match status" value="1"/>
</dbReference>
<dbReference type="GO" id="GO:0050660">
    <property type="term" value="F:flavin adenine dinucleotide binding"/>
    <property type="evidence" value="ECO:0007669"/>
    <property type="project" value="InterPro"/>
</dbReference>
<name>A0A1L9REX3_ASPWE</name>
<keyword evidence="3" id="KW-0285">Flavoprotein</keyword>
<dbReference type="PIRSF" id="PIRSF000137">
    <property type="entry name" value="Alcohol_oxidase"/>
    <property type="match status" value="1"/>
</dbReference>
<comment type="cofactor">
    <cofactor evidence="2">
        <name>FAD</name>
        <dbReference type="ChEBI" id="CHEBI:57692"/>
    </cofactor>
</comment>
<dbReference type="Gene3D" id="3.50.50.60">
    <property type="entry name" value="FAD/NAD(P)-binding domain"/>
    <property type="match status" value="1"/>
</dbReference>
<evidence type="ECO:0000259" key="4">
    <source>
        <dbReference type="PROSITE" id="PS00623"/>
    </source>
</evidence>
<organism evidence="6 7">
    <name type="scientific">Aspergillus wentii DTO 134E9</name>
    <dbReference type="NCBI Taxonomy" id="1073089"/>
    <lineage>
        <taxon>Eukaryota</taxon>
        <taxon>Fungi</taxon>
        <taxon>Dikarya</taxon>
        <taxon>Ascomycota</taxon>
        <taxon>Pezizomycotina</taxon>
        <taxon>Eurotiomycetes</taxon>
        <taxon>Eurotiomycetidae</taxon>
        <taxon>Eurotiales</taxon>
        <taxon>Aspergillaceae</taxon>
        <taxon>Aspergillus</taxon>
        <taxon>Aspergillus subgen. Cremei</taxon>
    </lineage>
</organism>
<evidence type="ECO:0000256" key="2">
    <source>
        <dbReference type="PIRSR" id="PIRSR000137-2"/>
    </source>
</evidence>
<dbReference type="InterPro" id="IPR007867">
    <property type="entry name" value="GMC_OxRtase_C"/>
</dbReference>
<dbReference type="STRING" id="1073089.A0A1L9REX3"/>
<dbReference type="RefSeq" id="XP_040687156.1">
    <property type="nucleotide sequence ID" value="XM_040828589.1"/>
</dbReference>
<comment type="similarity">
    <text evidence="1 3">Belongs to the GMC oxidoreductase family.</text>
</comment>
<dbReference type="InterPro" id="IPR036188">
    <property type="entry name" value="FAD/NAD-bd_sf"/>
</dbReference>
<protein>
    <recommendedName>
        <fullName evidence="4 5">Glucose-methanol-choline oxidoreductase N-terminal domain-containing protein</fullName>
    </recommendedName>
</protein>
<dbReference type="GO" id="GO:0016614">
    <property type="term" value="F:oxidoreductase activity, acting on CH-OH group of donors"/>
    <property type="evidence" value="ECO:0007669"/>
    <property type="project" value="InterPro"/>
</dbReference>
<dbReference type="EMBL" id="KV878214">
    <property type="protein sequence ID" value="OJJ33479.1"/>
    <property type="molecule type" value="Genomic_DNA"/>
</dbReference>
<dbReference type="Gene3D" id="3.30.560.10">
    <property type="entry name" value="Glucose Oxidase, domain 3"/>
    <property type="match status" value="1"/>
</dbReference>
<dbReference type="SUPFAM" id="SSF54373">
    <property type="entry name" value="FAD-linked reductases, C-terminal domain"/>
    <property type="match status" value="1"/>
</dbReference>
<sequence>MAIPIPALSTFKDFDYVIVGGGTAGLVLAARLSEDPTITVGVLEAGKSRLGDENVESPAGMGNLLHNPEYDWVYESTPQAGTNNTVHHIARGKLLGGSSGINYLAYCRPAAQDIDFWEQLGNKGWNWSELRPYYHKSESLHGKAGPAVENKPDFFANNPRSHGSSGPIQTSFAPWRVPVEDSIIAALSELSGVEASKDPWDGDHLGIYGSLSVIDTRKGGGSRSYAATGYLAPIIGRPNLQVLTDATVCKVLLEQSDSLTARGVEFSYDGATHSVHARQELILCAGTIQSPRLLELSGIGDPQILGAAGVECVLRRPEIGNNLREHPMTSITYELAEGQISLDSLFNESTALAAKQQLLGTDGGSDSLNGAMGLAGFLPYASLVSTEELNSMVSQMDDEEVYPIEEKQDLAARLRNPKYGAVQVVGCPANFDVSAGHADQRRLMAGPPPGRNACYAFLLSLATPLSRGSSHITSADAFAVPQIDLGLLSHPMDADVLAGGLDFADRVFRSSRVADKVAGRVDPPPEINLRDRRQGREFVRSHTTVFNHMLGTCAMGHVVDERLRVKGVSGLRVVDASVFPTQISGNIMATVYAVAEKAADMIKEDHFK</sequence>
<dbReference type="PROSITE" id="PS00623">
    <property type="entry name" value="GMC_OXRED_1"/>
    <property type="match status" value="1"/>
</dbReference>
<dbReference type="InterPro" id="IPR012132">
    <property type="entry name" value="GMC_OxRdtase"/>
</dbReference>
<dbReference type="AlphaFoldDB" id="A0A1L9REX3"/>
<feature type="domain" description="Glucose-methanol-choline oxidoreductase N-terminal" evidence="4">
    <location>
        <begin position="92"/>
        <end position="115"/>
    </location>
</feature>
<gene>
    <name evidence="6" type="ORF">ASPWEDRAFT_115539</name>
</gene>